<dbReference type="SUPFAM" id="SSF54695">
    <property type="entry name" value="POZ domain"/>
    <property type="match status" value="1"/>
</dbReference>
<accession>A0A9P4IFW7</accession>
<dbReference type="PANTHER" id="PTHR47843">
    <property type="entry name" value="BTB DOMAIN-CONTAINING PROTEIN-RELATED"/>
    <property type="match status" value="1"/>
</dbReference>
<dbReference type="PANTHER" id="PTHR47843:SF2">
    <property type="entry name" value="BTB DOMAIN-CONTAINING PROTEIN"/>
    <property type="match status" value="1"/>
</dbReference>
<dbReference type="EMBL" id="ML978124">
    <property type="protein sequence ID" value="KAF2100835.1"/>
    <property type="molecule type" value="Genomic_DNA"/>
</dbReference>
<dbReference type="Proteomes" id="UP000799772">
    <property type="component" value="Unassembled WGS sequence"/>
</dbReference>
<evidence type="ECO:0000313" key="2">
    <source>
        <dbReference type="EMBL" id="KAF2100835.1"/>
    </source>
</evidence>
<dbReference type="Gene3D" id="3.30.710.10">
    <property type="entry name" value="Potassium Channel Kv1.1, Chain A"/>
    <property type="match status" value="1"/>
</dbReference>
<evidence type="ECO:0000259" key="1">
    <source>
        <dbReference type="PROSITE" id="PS50097"/>
    </source>
</evidence>
<keyword evidence="3" id="KW-1185">Reference proteome</keyword>
<reference evidence="2" key="1">
    <citation type="journal article" date="2020" name="Stud. Mycol.">
        <title>101 Dothideomycetes genomes: a test case for predicting lifestyles and emergence of pathogens.</title>
        <authorList>
            <person name="Haridas S."/>
            <person name="Albert R."/>
            <person name="Binder M."/>
            <person name="Bloem J."/>
            <person name="Labutti K."/>
            <person name="Salamov A."/>
            <person name="Andreopoulos B."/>
            <person name="Baker S."/>
            <person name="Barry K."/>
            <person name="Bills G."/>
            <person name="Bluhm B."/>
            <person name="Cannon C."/>
            <person name="Castanera R."/>
            <person name="Culley D."/>
            <person name="Daum C."/>
            <person name="Ezra D."/>
            <person name="Gonzalez J."/>
            <person name="Henrissat B."/>
            <person name="Kuo A."/>
            <person name="Liang C."/>
            <person name="Lipzen A."/>
            <person name="Lutzoni F."/>
            <person name="Magnuson J."/>
            <person name="Mondo S."/>
            <person name="Nolan M."/>
            <person name="Ohm R."/>
            <person name="Pangilinan J."/>
            <person name="Park H.-J."/>
            <person name="Ramirez L."/>
            <person name="Alfaro M."/>
            <person name="Sun H."/>
            <person name="Tritt A."/>
            <person name="Yoshinaga Y."/>
            <person name="Zwiers L.-H."/>
            <person name="Turgeon B."/>
            <person name="Goodwin S."/>
            <person name="Spatafora J."/>
            <person name="Crous P."/>
            <person name="Grigoriev I."/>
        </authorList>
    </citation>
    <scope>NUCLEOTIDE SEQUENCE</scope>
    <source>
        <strain evidence="2">CBS 133067</strain>
    </source>
</reference>
<dbReference type="AlphaFoldDB" id="A0A9P4IFW7"/>
<name>A0A9P4IFW7_9PEZI</name>
<feature type="domain" description="BTB" evidence="1">
    <location>
        <begin position="21"/>
        <end position="93"/>
    </location>
</feature>
<proteinExistence type="predicted"/>
<dbReference type="OrthoDB" id="194443at2759"/>
<dbReference type="PROSITE" id="PS50097">
    <property type="entry name" value="BTB"/>
    <property type="match status" value="1"/>
</dbReference>
<dbReference type="SMART" id="SM00225">
    <property type="entry name" value="BTB"/>
    <property type="match status" value="1"/>
</dbReference>
<protein>
    <recommendedName>
        <fullName evidence="1">BTB domain-containing protein</fullName>
    </recommendedName>
</protein>
<evidence type="ECO:0000313" key="3">
    <source>
        <dbReference type="Proteomes" id="UP000799772"/>
    </source>
</evidence>
<sequence>MAMNANTFTPETYEAPRMGTIDTTIAIVKVGTDGKTYNVHKALLCASSENFAAALNGPFKEGRENTIVLDDMEGKSFRRYLDWLYRGRFFNSNLEVVVDLHIFADRYLIPQLKRATVDMMIEDPSQVPRYRTVARAFRELPESSPMCDLIVQRYLSIFKLACDKNNNDQDRKDLPTAFLLKLFLGYAKQKGEKNNSYEWQEDPCKWHEHKTEKDSEACKKKRAVRKAKGVR</sequence>
<organism evidence="2 3">
    <name type="scientific">Rhizodiscina lignyota</name>
    <dbReference type="NCBI Taxonomy" id="1504668"/>
    <lineage>
        <taxon>Eukaryota</taxon>
        <taxon>Fungi</taxon>
        <taxon>Dikarya</taxon>
        <taxon>Ascomycota</taxon>
        <taxon>Pezizomycotina</taxon>
        <taxon>Dothideomycetes</taxon>
        <taxon>Pleosporomycetidae</taxon>
        <taxon>Aulographales</taxon>
        <taxon>Rhizodiscinaceae</taxon>
        <taxon>Rhizodiscina</taxon>
    </lineage>
</organism>
<dbReference type="InterPro" id="IPR011333">
    <property type="entry name" value="SKP1/BTB/POZ_sf"/>
</dbReference>
<dbReference type="CDD" id="cd18186">
    <property type="entry name" value="BTB_POZ_ZBTB_KLHL-like"/>
    <property type="match status" value="1"/>
</dbReference>
<comment type="caution">
    <text evidence="2">The sequence shown here is derived from an EMBL/GenBank/DDBJ whole genome shotgun (WGS) entry which is preliminary data.</text>
</comment>
<dbReference type="InterPro" id="IPR000210">
    <property type="entry name" value="BTB/POZ_dom"/>
</dbReference>
<gene>
    <name evidence="2" type="ORF">NA57DRAFT_54909</name>
</gene>
<dbReference type="Pfam" id="PF00651">
    <property type="entry name" value="BTB"/>
    <property type="match status" value="1"/>
</dbReference>